<keyword evidence="1" id="KW-0344">Guanine-nucleotide releasing factor</keyword>
<dbReference type="SUPFAM" id="SSF50985">
    <property type="entry name" value="RCC1/BLIP-II"/>
    <property type="match status" value="2"/>
</dbReference>
<proteinExistence type="predicted"/>
<dbReference type="OrthoDB" id="18090at2759"/>
<dbReference type="InterPro" id="IPR000408">
    <property type="entry name" value="Reg_chr_condens"/>
</dbReference>
<dbReference type="InParanoid" id="A0A2P6NSY0"/>
<dbReference type="GO" id="GO:0005737">
    <property type="term" value="C:cytoplasm"/>
    <property type="evidence" value="ECO:0007669"/>
    <property type="project" value="TreeGrafter"/>
</dbReference>
<organism evidence="6 7">
    <name type="scientific">Planoprotostelium fungivorum</name>
    <dbReference type="NCBI Taxonomy" id="1890364"/>
    <lineage>
        <taxon>Eukaryota</taxon>
        <taxon>Amoebozoa</taxon>
        <taxon>Evosea</taxon>
        <taxon>Variosea</taxon>
        <taxon>Cavosteliida</taxon>
        <taxon>Cavosteliaceae</taxon>
        <taxon>Planoprotostelium</taxon>
    </lineage>
</organism>
<dbReference type="PROSITE" id="PS50012">
    <property type="entry name" value="RCC1_3"/>
    <property type="match status" value="7"/>
</dbReference>
<dbReference type="Proteomes" id="UP000241769">
    <property type="component" value="Unassembled WGS sequence"/>
</dbReference>
<evidence type="ECO:0000259" key="5">
    <source>
        <dbReference type="Pfam" id="PF25390"/>
    </source>
</evidence>
<evidence type="ECO:0000313" key="6">
    <source>
        <dbReference type="EMBL" id="PRP87030.1"/>
    </source>
</evidence>
<dbReference type="STRING" id="1890364.A0A2P6NSY0"/>
<feature type="compositionally biased region" description="Polar residues" evidence="4">
    <location>
        <begin position="1"/>
        <end position="13"/>
    </location>
</feature>
<dbReference type="PRINTS" id="PR00633">
    <property type="entry name" value="RCCNDNSATION"/>
</dbReference>
<feature type="repeat" description="RCC1" evidence="3">
    <location>
        <begin position="355"/>
        <end position="409"/>
    </location>
</feature>
<dbReference type="Gene3D" id="2.130.10.30">
    <property type="entry name" value="Regulator of chromosome condensation 1/beta-lactamase-inhibitor protein II"/>
    <property type="match status" value="3"/>
</dbReference>
<evidence type="ECO:0000256" key="3">
    <source>
        <dbReference type="PROSITE-ProRule" id="PRU00235"/>
    </source>
</evidence>
<keyword evidence="2" id="KW-0677">Repeat</keyword>
<dbReference type="PROSITE" id="PS00626">
    <property type="entry name" value="RCC1_2"/>
    <property type="match status" value="2"/>
</dbReference>
<keyword evidence="7" id="KW-1185">Reference proteome</keyword>
<dbReference type="PANTHER" id="PTHR45982:SF1">
    <property type="entry name" value="REGULATOR OF CHROMOSOME CONDENSATION"/>
    <property type="match status" value="1"/>
</dbReference>
<feature type="region of interest" description="Disordered" evidence="4">
    <location>
        <begin position="1"/>
        <end position="33"/>
    </location>
</feature>
<feature type="repeat" description="RCC1" evidence="3">
    <location>
        <begin position="143"/>
        <end position="194"/>
    </location>
</feature>
<comment type="caution">
    <text evidence="6">The sequence shown here is derived from an EMBL/GenBank/DDBJ whole genome shotgun (WGS) entry which is preliminary data.</text>
</comment>
<feature type="repeat" description="RCC1" evidence="3">
    <location>
        <begin position="35"/>
        <end position="83"/>
    </location>
</feature>
<feature type="repeat" description="RCC1" evidence="3">
    <location>
        <begin position="195"/>
        <end position="246"/>
    </location>
</feature>
<evidence type="ECO:0000313" key="7">
    <source>
        <dbReference type="Proteomes" id="UP000241769"/>
    </source>
</evidence>
<dbReference type="GO" id="GO:0005085">
    <property type="term" value="F:guanyl-nucleotide exchange factor activity"/>
    <property type="evidence" value="ECO:0007669"/>
    <property type="project" value="TreeGrafter"/>
</dbReference>
<dbReference type="EMBL" id="MDYQ01000023">
    <property type="protein sequence ID" value="PRP87030.1"/>
    <property type="molecule type" value="Genomic_DNA"/>
</dbReference>
<dbReference type="InterPro" id="IPR009091">
    <property type="entry name" value="RCC1/BLIP-II"/>
</dbReference>
<sequence length="553" mass="60544">MQRSASGSKFNTVSSSSDDSHSDDDTSQGEYTEPGDVYAFGYGYYGQLGVDSVTTNIPMQIPNLHRIIRVAAGEAHSLAVSGNSHCTYQQANRELTLLGQLGHGDTAHRKIPTAIEALKSVEAIDVACGTQHSVVLTVDSPEGDVFTFGCGSLGRLGHGDNNHLTSPKVVSSLRGKRILQIGAGNWYTMALSDHGAVFSWGYNRFGQIGHGKASTQLFPRHISSLYNNTIVKICCGKVHSLFWSETGDIYSMGSGNCGQLGTKNRKIQNIPTAVEKFNGLEITSIASGYNHNVALDSNGTVFGWGYFSRDHLGLPEYGEEYYTAPFDFDLTNLQGDRPESVHAGGWHSALITERGDLYTWGCGYRGRLGIGQVDDEEYPINPVRVSTLSSQRVHQVACGGSHTLVIARQNNLSYCFAIQKLSWVATRRAERISRFTFDHSDQSHQAQDHPVYQSFEYVENREANSTCTSIAPWNLHGAIFPFGWWRVSSLSVVHPWSSTFQYNYANGVGGAIYSTNGQESSVGMIGNLCCFQVPLKIAAASRSRFVVKTNRNT</sequence>
<dbReference type="Pfam" id="PF00415">
    <property type="entry name" value="RCC1"/>
    <property type="match status" value="1"/>
</dbReference>
<accession>A0A2P6NSY0</accession>
<feature type="repeat" description="RCC1" evidence="3">
    <location>
        <begin position="247"/>
        <end position="298"/>
    </location>
</feature>
<protein>
    <submittedName>
        <fullName evidence="6">Putative uvb-resistance protein uvr8</fullName>
    </submittedName>
</protein>
<feature type="domain" description="RCC1-like" evidence="5">
    <location>
        <begin position="99"/>
        <end position="412"/>
    </location>
</feature>
<dbReference type="Pfam" id="PF25390">
    <property type="entry name" value="WD40_RLD"/>
    <property type="match status" value="1"/>
</dbReference>
<feature type="repeat" description="RCC1" evidence="3">
    <location>
        <begin position="99"/>
        <end position="139"/>
    </location>
</feature>
<dbReference type="PANTHER" id="PTHR45982">
    <property type="entry name" value="REGULATOR OF CHROMOSOME CONDENSATION"/>
    <property type="match status" value="1"/>
</dbReference>
<evidence type="ECO:0000256" key="2">
    <source>
        <dbReference type="ARBA" id="ARBA00022737"/>
    </source>
</evidence>
<feature type="repeat" description="RCC1" evidence="3">
    <location>
        <begin position="299"/>
        <end position="354"/>
    </location>
</feature>
<dbReference type="AlphaFoldDB" id="A0A2P6NSY0"/>
<evidence type="ECO:0000256" key="4">
    <source>
        <dbReference type="SAM" id="MobiDB-lite"/>
    </source>
</evidence>
<dbReference type="InterPro" id="IPR058923">
    <property type="entry name" value="RCC1-like_dom"/>
</dbReference>
<dbReference type="InterPro" id="IPR051553">
    <property type="entry name" value="Ran_GTPase-activating"/>
</dbReference>
<reference evidence="6 7" key="1">
    <citation type="journal article" date="2018" name="Genome Biol. Evol.">
        <title>Multiple Roots of Fruiting Body Formation in Amoebozoa.</title>
        <authorList>
            <person name="Hillmann F."/>
            <person name="Forbes G."/>
            <person name="Novohradska S."/>
            <person name="Ferling I."/>
            <person name="Riege K."/>
            <person name="Groth M."/>
            <person name="Westermann M."/>
            <person name="Marz M."/>
            <person name="Spaller T."/>
            <person name="Winckler T."/>
            <person name="Schaap P."/>
            <person name="Glockner G."/>
        </authorList>
    </citation>
    <scope>NUCLEOTIDE SEQUENCE [LARGE SCALE GENOMIC DNA]</scope>
    <source>
        <strain evidence="6 7">Jena</strain>
    </source>
</reference>
<evidence type="ECO:0000256" key="1">
    <source>
        <dbReference type="ARBA" id="ARBA00022658"/>
    </source>
</evidence>
<gene>
    <name evidence="6" type="ORF">PROFUN_04766</name>
</gene>
<name>A0A2P6NSY0_9EUKA</name>